<sequence length="205" mass="23357">MTDQTKATRRDEVLFAFHRECAIPTLNQIINWTQRYPEFADDIRAHAGVMRDWAANEEAEEEVFDELMMNRARSRALNAIYNAQAIEQNNIQAAPETTFDQLLSGAGLDTRQLGRAIDIGRDVLSDLFRGRMSPPIGPRLVKALLDQLKATRVQFDRALAYAQSHPSMGHAKASQQPTIVQCSYEESIRRSSMSPERKSYWLEED</sequence>
<dbReference type="Proteomes" id="UP000241362">
    <property type="component" value="Unassembled WGS sequence"/>
</dbReference>
<evidence type="ECO:0000256" key="1">
    <source>
        <dbReference type="SAM" id="MobiDB-lite"/>
    </source>
</evidence>
<dbReference type="EMBL" id="PZKE01000007">
    <property type="protein sequence ID" value="PTE14514.1"/>
    <property type="molecule type" value="Genomic_DNA"/>
</dbReference>
<evidence type="ECO:0000313" key="3">
    <source>
        <dbReference type="Proteomes" id="UP000241362"/>
    </source>
</evidence>
<protein>
    <submittedName>
        <fullName evidence="2">Uncharacterized protein</fullName>
    </submittedName>
</protein>
<name>A0A2T4J9E0_FUSBL</name>
<proteinExistence type="predicted"/>
<keyword evidence="3" id="KW-1185">Reference proteome</keyword>
<organism evidence="2 3">
    <name type="scientific">Fuscovulum blasticum DSM 2131</name>
    <dbReference type="NCBI Taxonomy" id="1188250"/>
    <lineage>
        <taxon>Bacteria</taxon>
        <taxon>Pseudomonadati</taxon>
        <taxon>Pseudomonadota</taxon>
        <taxon>Alphaproteobacteria</taxon>
        <taxon>Rhodobacterales</taxon>
        <taxon>Paracoccaceae</taxon>
        <taxon>Pseudogemmobacter</taxon>
    </lineage>
</organism>
<comment type="caution">
    <text evidence="2">The sequence shown here is derived from an EMBL/GenBank/DDBJ whole genome shotgun (WGS) entry which is preliminary data.</text>
</comment>
<gene>
    <name evidence="2" type="ORF">C5F44_09055</name>
</gene>
<dbReference type="RefSeq" id="WP_107673204.1">
    <property type="nucleotide sequence ID" value="NZ_PZKE01000007.1"/>
</dbReference>
<accession>A0A2T4J9E0</accession>
<evidence type="ECO:0000313" key="2">
    <source>
        <dbReference type="EMBL" id="PTE14514.1"/>
    </source>
</evidence>
<reference evidence="2 3" key="1">
    <citation type="submission" date="2018-03" db="EMBL/GenBank/DDBJ databases">
        <title>Rhodobacter blasticus.</title>
        <authorList>
            <person name="Meyer T.E."/>
            <person name="Miller S."/>
            <person name="Lodha T."/>
            <person name="Gandham S."/>
            <person name="Chintalapati S."/>
            <person name="Chintalapati V.R."/>
        </authorList>
    </citation>
    <scope>NUCLEOTIDE SEQUENCE [LARGE SCALE GENOMIC DNA]</scope>
    <source>
        <strain evidence="2 3">DSM 2131</strain>
    </source>
</reference>
<feature type="compositionally biased region" description="Basic and acidic residues" evidence="1">
    <location>
        <begin position="195"/>
        <end position="205"/>
    </location>
</feature>
<feature type="region of interest" description="Disordered" evidence="1">
    <location>
        <begin position="186"/>
        <end position="205"/>
    </location>
</feature>
<dbReference type="AlphaFoldDB" id="A0A2T4J9E0"/>